<reference evidence="2" key="1">
    <citation type="submission" date="2022-11" db="EMBL/GenBank/DDBJ databases">
        <title>Minimal conservation of predation-associated metabolite biosynthetic gene clusters underscores biosynthetic potential of Myxococcota including descriptions for ten novel species: Archangium lansinium sp. nov., Myxococcus landrumus sp. nov., Nannocystis bai.</title>
        <authorList>
            <person name="Ahearne A."/>
            <person name="Stevens C."/>
            <person name="Phillips K."/>
        </authorList>
    </citation>
    <scope>NUCLEOTIDE SEQUENCE</scope>
    <source>
        <strain evidence="2">Na p29</strain>
    </source>
</reference>
<evidence type="ECO:0000313" key="2">
    <source>
        <dbReference type="EMBL" id="MCY1007050.1"/>
    </source>
</evidence>
<dbReference type="Proteomes" id="UP001150924">
    <property type="component" value="Unassembled WGS sequence"/>
</dbReference>
<comment type="caution">
    <text evidence="2">The sequence shown here is derived from an EMBL/GenBank/DDBJ whole genome shotgun (WGS) entry which is preliminary data.</text>
</comment>
<sequence>MATWKAAPRCAALRGMNSCMPQSAQAASAVAAVAGLGFMPAATSTLRKV</sequence>
<dbReference type="EMBL" id="JAPNKE010000002">
    <property type="protein sequence ID" value="MCY1007050.1"/>
    <property type="molecule type" value="Genomic_DNA"/>
</dbReference>
<proteinExistence type="predicted"/>
<name>A0A9X3EPW0_9BACT</name>
<feature type="chain" id="PRO_5040729653" evidence="1">
    <location>
        <begin position="27"/>
        <end position="49"/>
    </location>
</feature>
<protein>
    <submittedName>
        <fullName evidence="2">Uncharacterized protein</fullName>
    </submittedName>
</protein>
<accession>A0A9X3EPW0</accession>
<evidence type="ECO:0000313" key="3">
    <source>
        <dbReference type="Proteomes" id="UP001150924"/>
    </source>
</evidence>
<gene>
    <name evidence="2" type="ORF">OV079_16090</name>
</gene>
<evidence type="ECO:0000256" key="1">
    <source>
        <dbReference type="SAM" id="SignalP"/>
    </source>
</evidence>
<keyword evidence="1" id="KW-0732">Signal</keyword>
<keyword evidence="3" id="KW-1185">Reference proteome</keyword>
<dbReference type="RefSeq" id="WP_267769575.1">
    <property type="nucleotide sequence ID" value="NZ_JAPNKE010000002.1"/>
</dbReference>
<dbReference type="AlphaFoldDB" id="A0A9X3EPW0"/>
<feature type="signal peptide" evidence="1">
    <location>
        <begin position="1"/>
        <end position="26"/>
    </location>
</feature>
<organism evidence="2 3">
    <name type="scientific">Nannocystis pusilla</name>
    <dbReference type="NCBI Taxonomy" id="889268"/>
    <lineage>
        <taxon>Bacteria</taxon>
        <taxon>Pseudomonadati</taxon>
        <taxon>Myxococcota</taxon>
        <taxon>Polyangia</taxon>
        <taxon>Nannocystales</taxon>
        <taxon>Nannocystaceae</taxon>
        <taxon>Nannocystis</taxon>
    </lineage>
</organism>